<proteinExistence type="predicted"/>
<comment type="caution">
    <text evidence="1">The sequence shown here is derived from an EMBL/GenBank/DDBJ whole genome shotgun (WGS) entry which is preliminary data.</text>
</comment>
<name>A0A257LT24_UNCW3</name>
<evidence type="ECO:0000313" key="1">
    <source>
        <dbReference type="EMBL" id="OYV02838.1"/>
    </source>
</evidence>
<dbReference type="InterPro" id="IPR026444">
    <property type="entry name" value="Secre_tail"/>
</dbReference>
<organism evidence="1 2">
    <name type="scientific">candidate division WOR-3 bacterium 4484_18</name>
    <dbReference type="NCBI Taxonomy" id="2020626"/>
    <lineage>
        <taxon>Bacteria</taxon>
        <taxon>Bacteria division WOR-3</taxon>
    </lineage>
</organism>
<dbReference type="NCBIfam" id="NF038128">
    <property type="entry name" value="choice_anch_J"/>
    <property type="match status" value="1"/>
</dbReference>
<protein>
    <recommendedName>
        <fullName evidence="3">Secretion system C-terminal sorting domain-containing protein</fullName>
    </recommendedName>
</protein>
<dbReference type="Proteomes" id="UP000216312">
    <property type="component" value="Unassembled WGS sequence"/>
</dbReference>
<dbReference type="NCBIfam" id="TIGR04183">
    <property type="entry name" value="Por_Secre_tail"/>
    <property type="match status" value="1"/>
</dbReference>
<sequence length="679" mass="74549">MGFEIYDAEDNQIYSSTATVTDLAYGETQEVTFEPDWTPPAEGNYTAVAYTMLEGDEDPTNDTLTAQVNGVLLYFYEGWPDPGGDRFRVMICDDDGPDGAPGTKVYVSPVISGATTGAWNYVDLSAQYIGFEDGSFYVFYIQVGDYPYCLGLCVDGAINSPYGTAWDYYVDGDSFAVDDLSWIGGDWLLRAEMVPYSPPAIEVAMYDIIAPVGMFELGETFVPMVKIRNIGTETVSPTCGFVIPDIYSEEVTVTVEGGEIVEVTFPEGTFEAAGTYYPYAYVYVEGDENPANDTMYGEPVVVLPPLGYEEGFEAAVIPPPAWQQYILGAPESPGWQVYTGTEDWTWVETPPIEGGYAIGHNDDDLSYSAEDWLVTPLLDISAGARLTFYHMTYYAPSWTEYRGVWVSTGARDPSAGDYVEVLDMSGMASDEEWSLVDVDLSPYEGQSAYVGFKYVGDWADEWFIDGVKGYGLTIGEMPWDVSIPTPEIEGVEAATEGAAVSMGVQVYNSSMSPEPTDLRAIMRVVYGPTGAIVFNDFRDVTVDPGESRTVYFDEWVPIQPGNYIGNVVLQTGMDPNLSNNMLVDTFTVAAKLGVSELPTTYDLTVKTLNIGAVRFNYALPKASNIELTIYDAMGRIVHGVSKMEDAGYGDITVQLDSGVYFYHYVGGEYTRSGKIIIFK</sequence>
<dbReference type="Gene3D" id="2.60.120.200">
    <property type="match status" value="1"/>
</dbReference>
<dbReference type="EMBL" id="NMUJ01000047">
    <property type="protein sequence ID" value="OYV02838.1"/>
    <property type="molecule type" value="Genomic_DNA"/>
</dbReference>
<reference evidence="2" key="1">
    <citation type="submission" date="2017-07" db="EMBL/GenBank/DDBJ databases">
        <title>Novel pathways for hydrocarbon cycling and metabolic interdependencies in hydrothermal sediment communities.</title>
        <authorList>
            <person name="Dombrowski N."/>
            <person name="Seitz K."/>
            <person name="Teske A."/>
            <person name="Baker B."/>
        </authorList>
    </citation>
    <scope>NUCLEOTIDE SEQUENCE [LARGE SCALE GENOMIC DNA]</scope>
</reference>
<dbReference type="AlphaFoldDB" id="A0A257LT24"/>
<gene>
    <name evidence="1" type="ORF">CGW93_03595</name>
</gene>
<accession>A0A257LT24</accession>
<evidence type="ECO:0000313" key="2">
    <source>
        <dbReference type="Proteomes" id="UP000216312"/>
    </source>
</evidence>
<evidence type="ECO:0008006" key="3">
    <source>
        <dbReference type="Google" id="ProtNLM"/>
    </source>
</evidence>